<dbReference type="RefSeq" id="WP_013017681.1">
    <property type="nucleotide sequence ID" value="NC_013947.1"/>
</dbReference>
<gene>
    <name evidence="3" type="ordered locus">Snas_2427</name>
</gene>
<evidence type="ECO:0000313" key="4">
    <source>
        <dbReference type="Proteomes" id="UP000000844"/>
    </source>
</evidence>
<name>D3Q4T0_STANL</name>
<feature type="transmembrane region" description="Helical" evidence="1">
    <location>
        <begin position="198"/>
        <end position="222"/>
    </location>
</feature>
<keyword evidence="1" id="KW-0472">Membrane</keyword>
<evidence type="ECO:0000256" key="1">
    <source>
        <dbReference type="SAM" id="Phobius"/>
    </source>
</evidence>
<dbReference type="STRING" id="446470.Snas_2427"/>
<dbReference type="Pfam" id="PF02517">
    <property type="entry name" value="Rce1-like"/>
    <property type="match status" value="1"/>
</dbReference>
<keyword evidence="1" id="KW-0812">Transmembrane</keyword>
<sequence length="225" mass="23411">MVILGSLAAVTVLNRIGPGGTGVVVEPLVAVALIVLARWHGLTWHDLGLSRRTWGKGLKWASLAIAAVAAVYLIGALLPLTRDAFVDSRYQLGTGTALLTGFVLIPLGTIALEEVAFRGVLMGVLGKRKGVTLAISVSSVLFGLWHVLPSLAMGANKLVASIVGPGLLARVIMVAAVVAFTGAAGWLLCEVRRRSGSLLAPMGLHWATNGLGVLLTSALWSLRVV</sequence>
<dbReference type="InterPro" id="IPR003675">
    <property type="entry name" value="Rce1/LyrA-like_dom"/>
</dbReference>
<feature type="domain" description="CAAX prenyl protease 2/Lysostaphin resistance protein A-like" evidence="2">
    <location>
        <begin position="99"/>
        <end position="210"/>
    </location>
</feature>
<dbReference type="HOGENOM" id="CLU_088558_0_0_11"/>
<dbReference type="EMBL" id="CP001778">
    <property type="protein sequence ID" value="ADD42110.1"/>
    <property type="molecule type" value="Genomic_DNA"/>
</dbReference>
<feature type="transmembrane region" description="Helical" evidence="1">
    <location>
        <begin position="167"/>
        <end position="189"/>
    </location>
</feature>
<dbReference type="PIRSF" id="PIRSF026622">
    <property type="entry name" value="Proteas_026622"/>
    <property type="match status" value="1"/>
</dbReference>
<dbReference type="GO" id="GO:0004175">
    <property type="term" value="F:endopeptidase activity"/>
    <property type="evidence" value="ECO:0007669"/>
    <property type="project" value="UniProtKB-ARBA"/>
</dbReference>
<reference evidence="3 4" key="1">
    <citation type="journal article" date="2009" name="Stand. Genomic Sci.">
        <title>Complete genome sequence of Stackebrandtia nassauensis type strain (LLR-40K-21).</title>
        <authorList>
            <person name="Munk C."/>
            <person name="Lapidus A."/>
            <person name="Copeland A."/>
            <person name="Jando M."/>
            <person name="Mayilraj S."/>
            <person name="Glavina Del Rio T."/>
            <person name="Nolan M."/>
            <person name="Chen F."/>
            <person name="Lucas S."/>
            <person name="Tice H."/>
            <person name="Cheng J.F."/>
            <person name="Han C."/>
            <person name="Detter J.C."/>
            <person name="Bruce D."/>
            <person name="Goodwin L."/>
            <person name="Chain P."/>
            <person name="Pitluck S."/>
            <person name="Goker M."/>
            <person name="Ovchinikova G."/>
            <person name="Pati A."/>
            <person name="Ivanova N."/>
            <person name="Mavromatis K."/>
            <person name="Chen A."/>
            <person name="Palaniappan K."/>
            <person name="Land M."/>
            <person name="Hauser L."/>
            <person name="Chang Y.J."/>
            <person name="Jeffries C.D."/>
            <person name="Bristow J."/>
            <person name="Eisen J.A."/>
            <person name="Markowitz V."/>
            <person name="Hugenholtz P."/>
            <person name="Kyrpides N.C."/>
            <person name="Klenk H.P."/>
        </authorList>
    </citation>
    <scope>NUCLEOTIDE SEQUENCE [LARGE SCALE GENOMIC DNA]</scope>
    <source>
        <strain evidence="4">DSM 44728 / CIP 108903 / NRRL B-16338 / NBRC 102104 / LLR-40K-21</strain>
    </source>
</reference>
<dbReference type="InterPro" id="IPR052710">
    <property type="entry name" value="CAAX_protease"/>
</dbReference>
<dbReference type="eggNOG" id="COG1266">
    <property type="taxonomic scope" value="Bacteria"/>
</dbReference>
<feature type="transmembrane region" description="Helical" evidence="1">
    <location>
        <begin position="20"/>
        <end position="39"/>
    </location>
</feature>
<dbReference type="GO" id="GO:0080120">
    <property type="term" value="P:CAAX-box protein maturation"/>
    <property type="evidence" value="ECO:0007669"/>
    <property type="project" value="UniProtKB-ARBA"/>
</dbReference>
<protein>
    <submittedName>
        <fullName evidence="3">Abortive infection protein</fullName>
    </submittedName>
</protein>
<feature type="transmembrane region" description="Helical" evidence="1">
    <location>
        <begin position="133"/>
        <end position="155"/>
    </location>
</feature>
<feature type="transmembrane region" description="Helical" evidence="1">
    <location>
        <begin position="60"/>
        <end position="80"/>
    </location>
</feature>
<feature type="transmembrane region" description="Helical" evidence="1">
    <location>
        <begin position="92"/>
        <end position="112"/>
    </location>
</feature>
<evidence type="ECO:0000313" key="3">
    <source>
        <dbReference type="EMBL" id="ADD42110.1"/>
    </source>
</evidence>
<dbReference type="AlphaFoldDB" id="D3Q4T0"/>
<dbReference type="PANTHER" id="PTHR36435">
    <property type="entry name" value="SLR1288 PROTEIN"/>
    <property type="match status" value="1"/>
</dbReference>
<dbReference type="InterPro" id="IPR015837">
    <property type="entry name" value="UCP026622_CAAX_protease"/>
</dbReference>
<keyword evidence="4" id="KW-1185">Reference proteome</keyword>
<proteinExistence type="predicted"/>
<dbReference type="Proteomes" id="UP000000844">
    <property type="component" value="Chromosome"/>
</dbReference>
<keyword evidence="1" id="KW-1133">Transmembrane helix</keyword>
<dbReference type="PANTHER" id="PTHR36435:SF1">
    <property type="entry name" value="CAAX AMINO TERMINAL PROTEASE FAMILY PROTEIN"/>
    <property type="match status" value="1"/>
</dbReference>
<dbReference type="KEGG" id="sna:Snas_2427"/>
<evidence type="ECO:0000259" key="2">
    <source>
        <dbReference type="Pfam" id="PF02517"/>
    </source>
</evidence>
<organism evidence="3 4">
    <name type="scientific">Stackebrandtia nassauensis (strain DSM 44728 / CIP 108903 / NRRL B-16338 / NBRC 102104 / LLR-40K-21)</name>
    <dbReference type="NCBI Taxonomy" id="446470"/>
    <lineage>
        <taxon>Bacteria</taxon>
        <taxon>Bacillati</taxon>
        <taxon>Actinomycetota</taxon>
        <taxon>Actinomycetes</taxon>
        <taxon>Glycomycetales</taxon>
        <taxon>Glycomycetaceae</taxon>
        <taxon>Stackebrandtia</taxon>
    </lineage>
</organism>
<dbReference type="OrthoDB" id="3291654at2"/>
<accession>D3Q4T0</accession>